<proteinExistence type="predicted"/>
<dbReference type="Proteomes" id="UP000001953">
    <property type="component" value="Chromosome"/>
</dbReference>
<dbReference type="Gene3D" id="3.40.50.1110">
    <property type="entry name" value="SGNH hydrolase"/>
    <property type="match status" value="1"/>
</dbReference>
<feature type="chain" id="PRO_5004195782" description="SGNH hydrolase-type esterase domain-containing protein" evidence="2">
    <location>
        <begin position="42"/>
        <end position="701"/>
    </location>
</feature>
<dbReference type="EMBL" id="CP000319">
    <property type="protein sequence ID" value="ABE62147.1"/>
    <property type="molecule type" value="Genomic_DNA"/>
</dbReference>
<evidence type="ECO:0000313" key="3">
    <source>
        <dbReference type="EMBL" id="ABE62147.1"/>
    </source>
</evidence>
<keyword evidence="4" id="KW-1185">Reference proteome</keyword>
<reference evidence="3 4" key="1">
    <citation type="submission" date="2006-03" db="EMBL/GenBank/DDBJ databases">
        <title>Complete sequence of chromosome of Nitrobacter hamburgensis X14.</title>
        <authorList>
            <consortium name="US DOE Joint Genome Institute"/>
            <person name="Copeland A."/>
            <person name="Lucas S."/>
            <person name="Lapidus A."/>
            <person name="Barry K."/>
            <person name="Detter J.C."/>
            <person name="Glavina del Rio T."/>
            <person name="Hammon N."/>
            <person name="Israni S."/>
            <person name="Dalin E."/>
            <person name="Tice H."/>
            <person name="Pitluck S."/>
            <person name="Chain P."/>
            <person name="Malfatti S."/>
            <person name="Shin M."/>
            <person name="Vergez L."/>
            <person name="Schmutz J."/>
            <person name="Larimer F."/>
            <person name="Land M."/>
            <person name="Hauser L."/>
            <person name="Kyrpides N."/>
            <person name="Ivanova N."/>
            <person name="Ward B."/>
            <person name="Arp D."/>
            <person name="Klotz M."/>
            <person name="Stein L."/>
            <person name="O'Mullan G."/>
            <person name="Starkenburg S."/>
            <person name="Sayavedra L."/>
            <person name="Poret-Peterson A.T."/>
            <person name="Gentry M.E."/>
            <person name="Bruce D."/>
            <person name="Richardson P."/>
        </authorList>
    </citation>
    <scope>NUCLEOTIDE SEQUENCE [LARGE SCALE GENOMIC DNA]</scope>
    <source>
        <strain evidence="4">DSM 10229 / NCIMB 13809 / X14</strain>
    </source>
</reference>
<evidence type="ECO:0000256" key="1">
    <source>
        <dbReference type="SAM" id="MobiDB-lite"/>
    </source>
</evidence>
<sequence length="701" mass="74466">MRASPKAPLISAKTIASKPFMARAHASSLVRIALILLGALAAQRAAAQPASDGPAPLGSATTIQDQAAGGMEISWEVRNRFRLFREERDFQIHVAAERNQSILAAEQTLELQSDGRGWARNAVNRLCIDLGGHVSEPCTRDNVKESYLTPTEHPVTVRLTGAIPVGAICAWSFDDGDGPRTTTQDCAEPIDFRARYGRATVATVDVSSGAGAPQRLVTQIKVRDILIAGLGDSIASGEGNPDRAIALSDEGFCFRSYLGGAAGEYYRPSRAGYKGGRACGTSGSLQTWQHYGALWLNAACHRSLYSYQTRTALALAVRYSHIAVTYLPLACTGATIPDGMLGSQRARECLTAKSSAKCQGTVNGQIAELREALTTAKRRQPDRKLDLVLLTIGANDINFSGLVSDVIVDAPTERALFKRGGLIESVEDSRSSLVRDLPQSFSKLRAALRPLVGNDLSRVVFVSYANPALANGGAPCAGGKAGFDVHPSFNADPKRLAEVTGYVQNEFLPRLKAIALCQSGVICRDPGSDRMTFVEAHQVAFADHGFCARSGSDPEFDRACFSAKGDSFVSDIVEAPQQPLTCGRPASTFRAYLPRARWIRDADDSYFTAMTYPQALPSSMQPSDIHDATWGLLSAVYGGAIHPTAEGHAAMADAALPAVEAELHLNGADGSDVTGEPLPPLAPAAAPAPMMPPAAIPPAPQ</sequence>
<evidence type="ECO:0000313" key="4">
    <source>
        <dbReference type="Proteomes" id="UP000001953"/>
    </source>
</evidence>
<feature type="signal peptide" evidence="2">
    <location>
        <begin position="1"/>
        <end position="41"/>
    </location>
</feature>
<feature type="compositionally biased region" description="Pro residues" evidence="1">
    <location>
        <begin position="689"/>
        <end position="701"/>
    </location>
</feature>
<gene>
    <name evidence="3" type="ordered locus">Nham_1323</name>
</gene>
<evidence type="ECO:0008006" key="5">
    <source>
        <dbReference type="Google" id="ProtNLM"/>
    </source>
</evidence>
<dbReference type="PANTHER" id="PTHR37981">
    <property type="entry name" value="LIPASE 2"/>
    <property type="match status" value="1"/>
</dbReference>
<dbReference type="KEGG" id="nha:Nham_1323"/>
<accession>Q1QNQ0</accession>
<keyword evidence="2" id="KW-0732">Signal</keyword>
<dbReference type="GO" id="GO:0006629">
    <property type="term" value="P:lipid metabolic process"/>
    <property type="evidence" value="ECO:0007669"/>
    <property type="project" value="TreeGrafter"/>
</dbReference>
<dbReference type="InterPro" id="IPR036514">
    <property type="entry name" value="SGNH_hydro_sf"/>
</dbReference>
<dbReference type="AlphaFoldDB" id="Q1QNQ0"/>
<dbReference type="SUPFAM" id="SSF52266">
    <property type="entry name" value="SGNH hydrolase"/>
    <property type="match status" value="1"/>
</dbReference>
<evidence type="ECO:0000256" key="2">
    <source>
        <dbReference type="SAM" id="SignalP"/>
    </source>
</evidence>
<dbReference type="PANTHER" id="PTHR37981:SF1">
    <property type="entry name" value="SGNH HYDROLASE-TYPE ESTERASE DOMAIN-CONTAINING PROTEIN"/>
    <property type="match status" value="1"/>
</dbReference>
<dbReference type="GO" id="GO:0016788">
    <property type="term" value="F:hydrolase activity, acting on ester bonds"/>
    <property type="evidence" value="ECO:0007669"/>
    <property type="project" value="InterPro"/>
</dbReference>
<feature type="region of interest" description="Disordered" evidence="1">
    <location>
        <begin position="667"/>
        <end position="701"/>
    </location>
</feature>
<dbReference type="eggNOG" id="ENOG5030QXU">
    <property type="taxonomic scope" value="Bacteria"/>
</dbReference>
<name>Q1QNQ0_NITHX</name>
<dbReference type="STRING" id="323097.Nham_1323"/>
<organism evidence="3 4">
    <name type="scientific">Nitrobacter hamburgensis (strain DSM 10229 / NCIMB 13809 / X14)</name>
    <dbReference type="NCBI Taxonomy" id="323097"/>
    <lineage>
        <taxon>Bacteria</taxon>
        <taxon>Pseudomonadati</taxon>
        <taxon>Pseudomonadota</taxon>
        <taxon>Alphaproteobacteria</taxon>
        <taxon>Hyphomicrobiales</taxon>
        <taxon>Nitrobacteraceae</taxon>
        <taxon>Nitrobacter</taxon>
    </lineage>
</organism>
<dbReference type="HOGENOM" id="CLU_017225_0_0_5"/>
<protein>
    <recommendedName>
        <fullName evidence="5">SGNH hydrolase-type esterase domain-containing protein</fullName>
    </recommendedName>
</protein>
<dbReference type="InterPro" id="IPR037460">
    <property type="entry name" value="SEST-like"/>
</dbReference>